<gene>
    <name evidence="1" type="ORF">GCK32_003070</name>
</gene>
<evidence type="ECO:0000313" key="1">
    <source>
        <dbReference type="EMBL" id="KAK5966558.1"/>
    </source>
</evidence>
<keyword evidence="2" id="KW-1185">Reference proteome</keyword>
<sequence>MMMKQIQYVHMKTPAGNVDHYVTVKEHDQQFTRFSSSGEVHLWGGHSQVDACESTEAIQLPRYH</sequence>
<evidence type="ECO:0000313" key="2">
    <source>
        <dbReference type="Proteomes" id="UP001331761"/>
    </source>
</evidence>
<dbReference type="AlphaFoldDB" id="A0AAN8IEL6"/>
<comment type="caution">
    <text evidence="1">The sequence shown here is derived from an EMBL/GenBank/DDBJ whole genome shotgun (WGS) entry which is preliminary data.</text>
</comment>
<dbReference type="EMBL" id="WIXE01023392">
    <property type="protein sequence ID" value="KAK5966558.1"/>
    <property type="molecule type" value="Genomic_DNA"/>
</dbReference>
<protein>
    <submittedName>
        <fullName evidence="1">Uncharacterized protein</fullName>
    </submittedName>
</protein>
<name>A0AAN8IEL6_TRICO</name>
<organism evidence="1 2">
    <name type="scientific">Trichostrongylus colubriformis</name>
    <name type="common">Black scour worm</name>
    <dbReference type="NCBI Taxonomy" id="6319"/>
    <lineage>
        <taxon>Eukaryota</taxon>
        <taxon>Metazoa</taxon>
        <taxon>Ecdysozoa</taxon>
        <taxon>Nematoda</taxon>
        <taxon>Chromadorea</taxon>
        <taxon>Rhabditida</taxon>
        <taxon>Rhabditina</taxon>
        <taxon>Rhabditomorpha</taxon>
        <taxon>Strongyloidea</taxon>
        <taxon>Trichostrongylidae</taxon>
        <taxon>Trichostrongylus</taxon>
    </lineage>
</organism>
<reference evidence="1 2" key="1">
    <citation type="submission" date="2019-10" db="EMBL/GenBank/DDBJ databases">
        <title>Assembly and Annotation for the nematode Trichostrongylus colubriformis.</title>
        <authorList>
            <person name="Martin J."/>
        </authorList>
    </citation>
    <scope>NUCLEOTIDE SEQUENCE [LARGE SCALE GENOMIC DNA]</scope>
    <source>
        <strain evidence="1">G859</strain>
        <tissue evidence="1">Whole worm</tissue>
    </source>
</reference>
<proteinExistence type="predicted"/>
<accession>A0AAN8IEL6</accession>
<dbReference type="Proteomes" id="UP001331761">
    <property type="component" value="Unassembled WGS sequence"/>
</dbReference>